<gene>
    <name evidence="1" type="ORF">E1809_01835</name>
</gene>
<dbReference type="RefSeq" id="WP_133202545.1">
    <property type="nucleotide sequence ID" value="NZ_SMRU01000002.1"/>
</dbReference>
<evidence type="ECO:0000313" key="1">
    <source>
        <dbReference type="EMBL" id="TDG01285.1"/>
    </source>
</evidence>
<organism evidence="1 2">
    <name type="scientific">Arthrobacter terricola</name>
    <dbReference type="NCBI Taxonomy" id="2547396"/>
    <lineage>
        <taxon>Bacteria</taxon>
        <taxon>Bacillati</taxon>
        <taxon>Actinomycetota</taxon>
        <taxon>Actinomycetes</taxon>
        <taxon>Micrococcales</taxon>
        <taxon>Micrococcaceae</taxon>
        <taxon>Arthrobacter</taxon>
    </lineage>
</organism>
<proteinExistence type="predicted"/>
<dbReference type="EMBL" id="SMRU01000002">
    <property type="protein sequence ID" value="TDG01285.1"/>
    <property type="molecule type" value="Genomic_DNA"/>
</dbReference>
<evidence type="ECO:0000313" key="2">
    <source>
        <dbReference type="Proteomes" id="UP000295511"/>
    </source>
</evidence>
<dbReference type="Proteomes" id="UP000295511">
    <property type="component" value="Unassembled WGS sequence"/>
</dbReference>
<name>A0A4V2ZUK2_9MICC</name>
<comment type="caution">
    <text evidence="1">The sequence shown here is derived from an EMBL/GenBank/DDBJ whole genome shotgun (WGS) entry which is preliminary data.</text>
</comment>
<protein>
    <submittedName>
        <fullName evidence="1">Uncharacterized protein</fullName>
    </submittedName>
</protein>
<dbReference type="AlphaFoldDB" id="A0A4V2ZUK2"/>
<reference evidence="1 2" key="1">
    <citation type="submission" date="2019-03" db="EMBL/GenBank/DDBJ databases">
        <title>Whole genome sequence of Arthrobacter sp JH1-1.</title>
        <authorList>
            <person name="Trinh H.N."/>
        </authorList>
    </citation>
    <scope>NUCLEOTIDE SEQUENCE [LARGE SCALE GENOMIC DNA]</scope>
    <source>
        <strain evidence="1 2">JH1-1</strain>
    </source>
</reference>
<keyword evidence="2" id="KW-1185">Reference proteome</keyword>
<dbReference type="OrthoDB" id="3237625at2"/>
<accession>A0A4V2ZUK2</accession>
<sequence>MSTVLTDELIQKVKVAGEAANKARREMVAASDSRAEAVFSLWVEGMTVRGIAKATAVSPSVSQRLLEKARAGRPVFERREERVSYELHRAVAEKLRVDPQAVLAKAGVNLARLATRSRGSFADGWVSEWSALLAGPVENLIEVMLRPDERSSDLRQMTPFAGVLTDEERLLAIHKATRHGS</sequence>